<reference evidence="3 4" key="1">
    <citation type="submission" date="2017-07" db="EMBL/GenBank/DDBJ databases">
        <authorList>
            <person name="Talla V."/>
            <person name="Backstrom N."/>
        </authorList>
    </citation>
    <scope>NUCLEOTIDE SEQUENCE [LARGE SCALE GENOMIC DNA]</scope>
</reference>
<keyword evidence="4" id="KW-1185">Reference proteome</keyword>
<accession>A0A5E4QXP0</accession>
<feature type="signal peptide" evidence="2">
    <location>
        <begin position="1"/>
        <end position="19"/>
    </location>
</feature>
<evidence type="ECO:0000313" key="4">
    <source>
        <dbReference type="Proteomes" id="UP000324832"/>
    </source>
</evidence>
<feature type="region of interest" description="Disordered" evidence="1">
    <location>
        <begin position="758"/>
        <end position="804"/>
    </location>
</feature>
<protein>
    <submittedName>
        <fullName evidence="3">Uncharacterized protein</fullName>
    </submittedName>
</protein>
<evidence type="ECO:0000256" key="1">
    <source>
        <dbReference type="SAM" id="MobiDB-lite"/>
    </source>
</evidence>
<dbReference type="Proteomes" id="UP000324832">
    <property type="component" value="Unassembled WGS sequence"/>
</dbReference>
<dbReference type="AlphaFoldDB" id="A0A5E4QXP0"/>
<evidence type="ECO:0000313" key="3">
    <source>
        <dbReference type="EMBL" id="VVD02002.1"/>
    </source>
</evidence>
<dbReference type="EMBL" id="FZQP02005678">
    <property type="protein sequence ID" value="VVD02002.1"/>
    <property type="molecule type" value="Genomic_DNA"/>
</dbReference>
<organism evidence="3 4">
    <name type="scientific">Leptidea sinapis</name>
    <dbReference type="NCBI Taxonomy" id="189913"/>
    <lineage>
        <taxon>Eukaryota</taxon>
        <taxon>Metazoa</taxon>
        <taxon>Ecdysozoa</taxon>
        <taxon>Arthropoda</taxon>
        <taxon>Hexapoda</taxon>
        <taxon>Insecta</taxon>
        <taxon>Pterygota</taxon>
        <taxon>Neoptera</taxon>
        <taxon>Endopterygota</taxon>
        <taxon>Lepidoptera</taxon>
        <taxon>Glossata</taxon>
        <taxon>Ditrysia</taxon>
        <taxon>Papilionoidea</taxon>
        <taxon>Pieridae</taxon>
        <taxon>Dismorphiinae</taxon>
        <taxon>Leptidea</taxon>
    </lineage>
</organism>
<proteinExistence type="predicted"/>
<name>A0A5E4QXP0_9NEOP</name>
<keyword evidence="2" id="KW-0732">Signal</keyword>
<evidence type="ECO:0000256" key="2">
    <source>
        <dbReference type="SAM" id="SignalP"/>
    </source>
</evidence>
<sequence length="804" mass="89530">MGLLMISIFVILVASQASSQSDDPSYDVDVDVDVDVNSRRSLMTNSMNHPIINNLPIGCACFPRNPNEIPVSVKVNPTNNPHIERLVVYLFRNKITHQIVAYVPNAEKQVAFPDITLSSEEPLENLPIGSIDLLLNNPRVLHILQIISNYGVPNHPNNVSPETVRPEHGDDFPKIISKLTDAQLEVVFSRLSTLEKYRQIFNKLIGVTIREKLMNLRRMYPLIFKWVIAKIQILFPNGVIEPVTPGEQDDDQNIVTSLTDDQLEILLRLFRSMDNFKLILNKIVGTTIREKFMNLRLRHPITFKLIIGNIPILFPHIVIKPVTPGLPNEVYIISSLTDVQLKLLLQHFSTLPEYRLIISKLVGITIREKFVHLRVTHPLLFKLIISKIPILFPRGNQSPGIFIHFDNHLQFPYDIDLLSFLNEKNPSPQIISNIIIFKPTVVQEKIPGLDSRVTFDNWIKLVLLNLANQMVYTSSSFKISLTALHNYITEILHKNNLSINANGHLVDSSGNILYLIDLRLHPVLIGFSSVINNIVNNGLSNVPTENIFIELVLHSGGEAKILGIIPVTNIFLSVHQDQVETTLIENVEVQVTCVGTNCEKVVTCRNPDGTVKTCSKTALASLNKYGPRGNIVSSQQAQSDHHNCRGGHCQHHKLCNSPYGCIQSKNNTSSEGAVIEKRSNLQTDSPKTSTFDGGYSTGADDILVQGVPVYPANYGGHGDKIYYRSYIPNPHNHLGHYNSGNSYKYILDRSGKPDDVTLDDSSIEHSGKESEHGDPDETPGIRIVGGAAATSSGAPISSKGRSGY</sequence>
<feature type="compositionally biased region" description="Basic and acidic residues" evidence="1">
    <location>
        <begin position="762"/>
        <end position="775"/>
    </location>
</feature>
<feature type="chain" id="PRO_5022787218" evidence="2">
    <location>
        <begin position="20"/>
        <end position="804"/>
    </location>
</feature>
<gene>
    <name evidence="3" type="ORF">LSINAPIS_LOCUS12306</name>
</gene>